<feature type="region of interest" description="Disordered" evidence="3">
    <location>
        <begin position="528"/>
        <end position="553"/>
    </location>
</feature>
<dbReference type="Pfam" id="PF01774">
    <property type="entry name" value="UreD"/>
    <property type="match status" value="1"/>
</dbReference>
<comment type="caution">
    <text evidence="4">The sequence shown here is derived from an EMBL/GenBank/DDBJ whole genome shotgun (WGS) entry which is preliminary data.</text>
</comment>
<feature type="compositionally biased region" description="Basic and acidic residues" evidence="3">
    <location>
        <begin position="457"/>
        <end position="466"/>
    </location>
</feature>
<protein>
    <submittedName>
        <fullName evidence="4">Urease accessory protein</fullName>
    </submittedName>
</protein>
<dbReference type="GO" id="GO:0016151">
    <property type="term" value="F:nickel cation binding"/>
    <property type="evidence" value="ECO:0007669"/>
    <property type="project" value="InterPro"/>
</dbReference>
<dbReference type="GO" id="GO:0003677">
    <property type="term" value="F:DNA binding"/>
    <property type="evidence" value="ECO:0007669"/>
    <property type="project" value="InterPro"/>
</dbReference>
<evidence type="ECO:0000256" key="1">
    <source>
        <dbReference type="ARBA" id="ARBA00007177"/>
    </source>
</evidence>
<feature type="region of interest" description="Disordered" evidence="3">
    <location>
        <begin position="681"/>
        <end position="727"/>
    </location>
</feature>
<proteinExistence type="inferred from homology"/>
<gene>
    <name evidence="4" type="ORF">MKZ38_000863</name>
</gene>
<dbReference type="InterPro" id="IPR002669">
    <property type="entry name" value="UreD"/>
</dbReference>
<keyword evidence="5" id="KW-1185">Reference proteome</keyword>
<evidence type="ECO:0000256" key="2">
    <source>
        <dbReference type="ARBA" id="ARBA00023186"/>
    </source>
</evidence>
<reference evidence="4" key="1">
    <citation type="submission" date="2022-07" db="EMBL/GenBank/DDBJ databases">
        <title>Draft genome sequence of Zalerion maritima ATCC 34329, a (micro)plastics degrading marine fungus.</title>
        <authorList>
            <person name="Paco A."/>
            <person name="Goncalves M.F.M."/>
            <person name="Rocha-Santos T.A.P."/>
            <person name="Alves A."/>
        </authorList>
    </citation>
    <scope>NUCLEOTIDE SEQUENCE</scope>
    <source>
        <strain evidence="4">ATCC 34329</strain>
    </source>
</reference>
<comment type="similarity">
    <text evidence="1">Belongs to the UreD family.</text>
</comment>
<feature type="region of interest" description="Disordered" evidence="3">
    <location>
        <begin position="570"/>
        <end position="589"/>
    </location>
</feature>
<organism evidence="4 5">
    <name type="scientific">Zalerion maritima</name>
    <dbReference type="NCBI Taxonomy" id="339359"/>
    <lineage>
        <taxon>Eukaryota</taxon>
        <taxon>Fungi</taxon>
        <taxon>Dikarya</taxon>
        <taxon>Ascomycota</taxon>
        <taxon>Pezizomycotina</taxon>
        <taxon>Sordariomycetes</taxon>
        <taxon>Lulworthiomycetidae</taxon>
        <taxon>Lulworthiales</taxon>
        <taxon>Lulworthiaceae</taxon>
        <taxon>Zalerion</taxon>
    </lineage>
</organism>
<evidence type="ECO:0000313" key="5">
    <source>
        <dbReference type="Proteomes" id="UP001201980"/>
    </source>
</evidence>
<evidence type="ECO:0000313" key="4">
    <source>
        <dbReference type="EMBL" id="KAJ2906608.1"/>
    </source>
</evidence>
<dbReference type="AlphaFoldDB" id="A0AAD5WX42"/>
<dbReference type="GO" id="GO:0005666">
    <property type="term" value="C:RNA polymerase III complex"/>
    <property type="evidence" value="ECO:0007669"/>
    <property type="project" value="InterPro"/>
</dbReference>
<keyword evidence="2" id="KW-0143">Chaperone</keyword>
<dbReference type="Pfam" id="PF05132">
    <property type="entry name" value="RNA_pol_Rpc4"/>
    <property type="match status" value="1"/>
</dbReference>
<dbReference type="HAMAP" id="MF_01384">
    <property type="entry name" value="UreD"/>
    <property type="match status" value="1"/>
</dbReference>
<dbReference type="PANTHER" id="PTHR33643:SF1">
    <property type="entry name" value="UREASE ACCESSORY PROTEIN D"/>
    <property type="match status" value="1"/>
</dbReference>
<sequence length="820" mass="90057">MATTPFPKSTSVAGEGRVVVKPQPNGTPGVETITYQYPLKLISPSAKPNQKSVLVFLLSYGGGLVGGDQVSLEIDIQPEARLSIATQGHTKIFKSPSPDVITRQKLSVAISRGAALCLLPDPVQPFQDSVYEQTQIFSLAPDASLCLLDWVTQGRSARDENWSFLRWRGKNEVWVKEDDPAAQGRLLVRDSVILQGDDKQVLHKTLRETMQGRAVFGTLILRGPLMNELGKFFMAEFAALPRLGARYFHNKSNDSSNNDWRKSRLEVENQHGILWSAANIRGCVVVKIGSATVEGARLWLGSVLSHQGDIARLFDREALMEAVLESQQPGPPPGGLLSKRRQNLVRLTPTAQRQKGLLHQNLQPTANLQLPHQLPPQDQPQGRLQQLQHQNPLLGASVQRLSGEEKQNRIASFAKPREAEAEAAVEVEETWQGGVEAVRPSSLRGREPSVVWTGPKPELKLEDGYGRPDNRLNADQLHQLSPEQEDAIGGKTGLRKPSQIGGIMPVGLLREPHKQKELVVATTAELEARGAEGTRATATDTADDEDGNEDIPDDERITAADLAKARELAKQDTEPWQGAPSGEVPMVKTEDGTLRPMNIDEAIKIAQVKDRKEREEAKEKEKWEGMTPLERKRIEKLNQMLSSLGTDPKNPTSEPENKDGRLFLFQIPPVMPQLARNNRPAVANPVKSEPADDDDISMLDAPPAGQPTPTVDLTEEDLPGKGPITPEAGYIGKMHVRKSGKVELDWGGQSMSVKCGLERESASNVLIIEKDDAKNQGQVVGSALSMGRLAGNFVAGLNLKSLDKKMTEVDFEAYIRSRNR</sequence>
<feature type="region of interest" description="Disordered" evidence="3">
    <location>
        <begin position="440"/>
        <end position="466"/>
    </location>
</feature>
<accession>A0AAD5WX42</accession>
<dbReference type="PANTHER" id="PTHR33643">
    <property type="entry name" value="UREASE ACCESSORY PROTEIN D"/>
    <property type="match status" value="1"/>
</dbReference>
<evidence type="ECO:0000256" key="3">
    <source>
        <dbReference type="SAM" id="MobiDB-lite"/>
    </source>
</evidence>
<dbReference type="EMBL" id="JAKWBI020000011">
    <property type="protein sequence ID" value="KAJ2906608.1"/>
    <property type="molecule type" value="Genomic_DNA"/>
</dbReference>
<dbReference type="GO" id="GO:0006383">
    <property type="term" value="P:transcription by RNA polymerase III"/>
    <property type="evidence" value="ECO:0007669"/>
    <property type="project" value="InterPro"/>
</dbReference>
<dbReference type="InterPro" id="IPR007811">
    <property type="entry name" value="RPC4"/>
</dbReference>
<dbReference type="Proteomes" id="UP001201980">
    <property type="component" value="Unassembled WGS sequence"/>
</dbReference>
<name>A0AAD5WX42_9PEZI</name>
<feature type="compositionally biased region" description="Acidic residues" evidence="3">
    <location>
        <begin position="541"/>
        <end position="553"/>
    </location>
</feature>